<dbReference type="OrthoDB" id="176203at2"/>
<dbReference type="SUPFAM" id="SSF55874">
    <property type="entry name" value="ATPase domain of HSP90 chaperone/DNA topoisomerase II/histidine kinase"/>
    <property type="match status" value="1"/>
</dbReference>
<dbReference type="AlphaFoldDB" id="A0A0G9HBS2"/>
<dbReference type="PROSITE" id="PS50109">
    <property type="entry name" value="HIS_KIN"/>
    <property type="match status" value="1"/>
</dbReference>
<dbReference type="Gene3D" id="2.130.10.10">
    <property type="entry name" value="YVTN repeat-like/Quinoprotein amine dehydrogenase"/>
    <property type="match status" value="3"/>
</dbReference>
<dbReference type="Pfam" id="PF07730">
    <property type="entry name" value="HisKA_3"/>
    <property type="match status" value="1"/>
</dbReference>
<dbReference type="SUPFAM" id="SSF63829">
    <property type="entry name" value="Calcium-dependent phosphotriesterase"/>
    <property type="match status" value="2"/>
</dbReference>
<keyword evidence="2" id="KW-0418">Kinase</keyword>
<dbReference type="InterPro" id="IPR036890">
    <property type="entry name" value="HATPase_C_sf"/>
</dbReference>
<dbReference type="Pfam" id="PF07494">
    <property type="entry name" value="Reg_prop"/>
    <property type="match status" value="1"/>
</dbReference>
<dbReference type="KEGG" id="lrz:BJI69_19135"/>
<evidence type="ECO:0000256" key="3">
    <source>
        <dbReference type="ARBA" id="ARBA00023012"/>
    </source>
</evidence>
<dbReference type="Gene3D" id="3.30.565.10">
    <property type="entry name" value="Histidine kinase-like ATPase, C-terminal domain"/>
    <property type="match status" value="1"/>
</dbReference>
<gene>
    <name evidence="4" type="ORF">BJI69_19135</name>
</gene>
<dbReference type="InterPro" id="IPR003594">
    <property type="entry name" value="HATPase_dom"/>
</dbReference>
<evidence type="ECO:0000256" key="1">
    <source>
        <dbReference type="ARBA" id="ARBA00022679"/>
    </source>
</evidence>
<dbReference type="CDD" id="cd16917">
    <property type="entry name" value="HATPase_UhpB-NarQ-NarX-like"/>
    <property type="match status" value="1"/>
</dbReference>
<dbReference type="Proteomes" id="UP000182987">
    <property type="component" value="Chromosome"/>
</dbReference>
<dbReference type="InterPro" id="IPR005467">
    <property type="entry name" value="His_kinase_dom"/>
</dbReference>
<dbReference type="PATRIC" id="fig|1440763.5.peg.1802"/>
<dbReference type="InterPro" id="IPR050482">
    <property type="entry name" value="Sensor_HK_TwoCompSys"/>
</dbReference>
<keyword evidence="3" id="KW-0902">Two-component regulatory system</keyword>
<keyword evidence="5" id="KW-1185">Reference proteome</keyword>
<dbReference type="Pfam" id="PF07495">
    <property type="entry name" value="Y_Y_Y"/>
    <property type="match status" value="1"/>
</dbReference>
<organism evidence="4 5">
    <name type="scientific">Luteibacter rhizovicinus DSM 16549</name>
    <dbReference type="NCBI Taxonomy" id="1440763"/>
    <lineage>
        <taxon>Bacteria</taxon>
        <taxon>Pseudomonadati</taxon>
        <taxon>Pseudomonadota</taxon>
        <taxon>Gammaproteobacteria</taxon>
        <taxon>Lysobacterales</taxon>
        <taxon>Rhodanobacteraceae</taxon>
        <taxon>Luteibacter</taxon>
    </lineage>
</organism>
<dbReference type="SMART" id="SM00387">
    <property type="entry name" value="HATPase_c"/>
    <property type="match status" value="1"/>
</dbReference>
<dbReference type="Gene3D" id="2.60.40.10">
    <property type="entry name" value="Immunoglobulins"/>
    <property type="match status" value="1"/>
</dbReference>
<keyword evidence="1" id="KW-0808">Transferase</keyword>
<dbReference type="InterPro" id="IPR011123">
    <property type="entry name" value="Y_Y_Y"/>
</dbReference>
<evidence type="ECO:0000313" key="4">
    <source>
        <dbReference type="EMBL" id="APG05809.1"/>
    </source>
</evidence>
<dbReference type="GO" id="GO:0016020">
    <property type="term" value="C:membrane"/>
    <property type="evidence" value="ECO:0007669"/>
    <property type="project" value="InterPro"/>
</dbReference>
<dbReference type="InterPro" id="IPR011712">
    <property type="entry name" value="Sig_transdc_His_kin_sub3_dim/P"/>
</dbReference>
<reference evidence="5" key="1">
    <citation type="submission" date="2016-09" db="EMBL/GenBank/DDBJ databases">
        <authorList>
            <person name="Lysoe E."/>
        </authorList>
    </citation>
    <scope>NUCLEOTIDE SEQUENCE [LARGE SCALE GENOMIC DNA]</scope>
    <source>
        <strain evidence="5">LJ96T</strain>
    </source>
</reference>
<name>A0A0G9HBS2_9GAMM</name>
<dbReference type="GO" id="GO:0000155">
    <property type="term" value="F:phosphorelay sensor kinase activity"/>
    <property type="evidence" value="ECO:0007669"/>
    <property type="project" value="InterPro"/>
</dbReference>
<dbReference type="STRING" id="1440763.BJI69_19135"/>
<proteinExistence type="predicted"/>
<dbReference type="InterPro" id="IPR015943">
    <property type="entry name" value="WD40/YVTN_repeat-like_dom_sf"/>
</dbReference>
<evidence type="ECO:0000256" key="2">
    <source>
        <dbReference type="ARBA" id="ARBA00022777"/>
    </source>
</evidence>
<protein>
    <submittedName>
        <fullName evidence="4">Uncharacterized protein</fullName>
    </submittedName>
</protein>
<dbReference type="GO" id="GO:0046983">
    <property type="term" value="F:protein dimerization activity"/>
    <property type="evidence" value="ECO:0007669"/>
    <property type="project" value="InterPro"/>
</dbReference>
<sequence length="985" mass="107984">MPLNVQALANRSRFGWPVVVLFAVGCLVSTVTFARPFLTLEQWAHTTFTTKDGAPLGVRAIAQDRDGFLWFGSEEGLTRFDGVRFVRMFADQLPATPITALYAAGDGSLWTGDRYGSVTHIASDGAVTTYAPPTLLRATVMYLSQARDGTLWVITVSGAQSFRDGTWRRYTPEADGTPTEPLFQAYGDRHQRIWLLTEQKAYRHDPGAARFVPETLEAAKDAMLDRPGTSWRPNDLTSDEQVDADGALWIPTFRGLVRLHWPADKPAAGAPVEEWVKREDGLTGQEAENAFADRDGAIWVTTSGGIDRFRVGKLIPLAIVPAPYTPAIFADSSGGLWIDSLSNVPVVRYTDGAVRHPELGSRVERLAVAPDAAVWALGPEGLVRLDNGVTTPVPLPPDFALLKAMRVGSNTMAVTASGALWLGHMGTWRFDHGAWLDQRQIPGLPGHEAPPTAMAARGDTVWIGYTSDRLARVDEPDRQVRVLGRPEGLAVGNVLSLHPTSTDRVWVGGELGVQRMRDRRFVTLTGVGGERFSNVSGIWERADGELWLNAVRGLYRVPAEDIRAWEAAPTTRVRFELFDEQDGRQGIAKAYSGPSLASTDGHTLFVASARGVSRIDTLHVARNAFPATPVIDAINDMPVSAHDMRLPATTQRVDIDFTAAVLDRPGEARFMLRLLGADSDVWQETSNRRISYANLAPGAYRFEVKATNGDGLWSTSVASTGFSIAPAFYQTGWFRLLCAAAFAALLWLLYLTRVRSLRILMSARSIERESIARDLHDTLLQNLHALLLRVHLASKAVTDPDAQAKLQKAMEVTRQAVEEGRDKVSQLREERPPVHDFPERVERLAAALGDGQSSRVVLELRGAAQALCAPAEEDIYAIASELLSNAFRHAGAHTVTVTLDFSVRYFELSVRDDGVGMPAGSADLQDPRSGWGLVGMRERAGRLSGELRTSSSPGKGTFVRLRVPAHLAYWKPPGILARLRAWLRR</sequence>
<accession>A0A0G9HBS2</accession>
<dbReference type="Gene3D" id="1.20.5.1930">
    <property type="match status" value="1"/>
</dbReference>
<dbReference type="InterPro" id="IPR011110">
    <property type="entry name" value="Reg_prop"/>
</dbReference>
<evidence type="ECO:0000313" key="5">
    <source>
        <dbReference type="Proteomes" id="UP000182987"/>
    </source>
</evidence>
<dbReference type="Pfam" id="PF02518">
    <property type="entry name" value="HATPase_c"/>
    <property type="match status" value="1"/>
</dbReference>
<dbReference type="PANTHER" id="PTHR24421">
    <property type="entry name" value="NITRATE/NITRITE SENSOR PROTEIN NARX-RELATED"/>
    <property type="match status" value="1"/>
</dbReference>
<dbReference type="EMBL" id="CP017480">
    <property type="protein sequence ID" value="APG05809.1"/>
    <property type="molecule type" value="Genomic_DNA"/>
</dbReference>
<dbReference type="InterPro" id="IPR013783">
    <property type="entry name" value="Ig-like_fold"/>
</dbReference>
<dbReference type="PANTHER" id="PTHR24421:SF62">
    <property type="entry name" value="SENSORY TRANSDUCTION HISTIDINE KINASE"/>
    <property type="match status" value="1"/>
</dbReference>
<dbReference type="RefSeq" id="WP_046967564.1">
    <property type="nucleotide sequence ID" value="NZ_CP017480.1"/>
</dbReference>